<dbReference type="InterPro" id="IPR013099">
    <property type="entry name" value="K_chnl_dom"/>
</dbReference>
<dbReference type="PANTHER" id="PTHR11003:SF305">
    <property type="entry name" value="POTASSIUM CHANNEL DOMAIN-CONTAINING PROTEIN"/>
    <property type="match status" value="1"/>
</dbReference>
<comment type="similarity">
    <text evidence="8">Belongs to the two pore domain potassium channel (TC 1.A.1.8) family.</text>
</comment>
<dbReference type="Gene3D" id="1.10.287.70">
    <property type="match status" value="1"/>
</dbReference>
<evidence type="ECO:0000256" key="3">
    <source>
        <dbReference type="ARBA" id="ARBA00022692"/>
    </source>
</evidence>
<evidence type="ECO:0000259" key="11">
    <source>
        <dbReference type="Pfam" id="PF07885"/>
    </source>
</evidence>
<dbReference type="PANTHER" id="PTHR11003">
    <property type="entry name" value="POTASSIUM CHANNEL, SUBFAMILY K"/>
    <property type="match status" value="1"/>
</dbReference>
<evidence type="ECO:0000256" key="6">
    <source>
        <dbReference type="ARBA" id="ARBA00023136"/>
    </source>
</evidence>
<gene>
    <name evidence="12" type="ORF">WR25_20712</name>
</gene>
<keyword evidence="2 8" id="KW-0813">Transport</keyword>
<feature type="domain" description="Potassium channel" evidence="11">
    <location>
        <begin position="490"/>
        <end position="560"/>
    </location>
</feature>
<feature type="domain" description="Potassium channel" evidence="11">
    <location>
        <begin position="376"/>
        <end position="446"/>
    </location>
</feature>
<keyword evidence="13" id="KW-1185">Reference proteome</keyword>
<feature type="compositionally biased region" description="Polar residues" evidence="9">
    <location>
        <begin position="1"/>
        <end position="12"/>
    </location>
</feature>
<accession>A0A2A2J6E0</accession>
<feature type="transmembrane region" description="Helical" evidence="10">
    <location>
        <begin position="292"/>
        <end position="315"/>
    </location>
</feature>
<name>A0A2A2J6E0_9BILA</name>
<feature type="compositionally biased region" description="Polar residues" evidence="9">
    <location>
        <begin position="113"/>
        <end position="126"/>
    </location>
</feature>
<organism evidence="12 13">
    <name type="scientific">Diploscapter pachys</name>
    <dbReference type="NCBI Taxonomy" id="2018661"/>
    <lineage>
        <taxon>Eukaryota</taxon>
        <taxon>Metazoa</taxon>
        <taxon>Ecdysozoa</taxon>
        <taxon>Nematoda</taxon>
        <taxon>Chromadorea</taxon>
        <taxon>Rhabditida</taxon>
        <taxon>Rhabditina</taxon>
        <taxon>Rhabditomorpha</taxon>
        <taxon>Rhabditoidea</taxon>
        <taxon>Rhabditidae</taxon>
        <taxon>Diploscapter</taxon>
    </lineage>
</organism>
<evidence type="ECO:0000313" key="12">
    <source>
        <dbReference type="EMBL" id="PAV57195.1"/>
    </source>
</evidence>
<feature type="transmembrane region" description="Helical" evidence="10">
    <location>
        <begin position="513"/>
        <end position="531"/>
    </location>
</feature>
<feature type="transmembrane region" description="Helical" evidence="10">
    <location>
        <begin position="538"/>
        <end position="555"/>
    </location>
</feature>
<keyword evidence="3 8" id="KW-0812">Transmembrane</keyword>
<evidence type="ECO:0000256" key="4">
    <source>
        <dbReference type="ARBA" id="ARBA00022989"/>
    </source>
</evidence>
<dbReference type="Pfam" id="PF07885">
    <property type="entry name" value="Ion_trans_2"/>
    <property type="match status" value="2"/>
</dbReference>
<feature type="transmembrane region" description="Helical" evidence="10">
    <location>
        <begin position="476"/>
        <end position="501"/>
    </location>
</feature>
<evidence type="ECO:0000256" key="1">
    <source>
        <dbReference type="ARBA" id="ARBA00004141"/>
    </source>
</evidence>
<dbReference type="InterPro" id="IPR003280">
    <property type="entry name" value="2pore_dom_K_chnl"/>
</dbReference>
<dbReference type="GO" id="GO:0022841">
    <property type="term" value="F:potassium ion leak channel activity"/>
    <property type="evidence" value="ECO:0007669"/>
    <property type="project" value="TreeGrafter"/>
</dbReference>
<feature type="non-terminal residue" evidence="12">
    <location>
        <position position="673"/>
    </location>
</feature>
<dbReference type="SUPFAM" id="SSF81324">
    <property type="entry name" value="Voltage-gated potassium channels"/>
    <property type="match status" value="2"/>
</dbReference>
<evidence type="ECO:0000313" key="13">
    <source>
        <dbReference type="Proteomes" id="UP000218231"/>
    </source>
</evidence>
<feature type="compositionally biased region" description="Acidic residues" evidence="9">
    <location>
        <begin position="81"/>
        <end position="96"/>
    </location>
</feature>
<dbReference type="GO" id="GO:0030322">
    <property type="term" value="P:stabilization of membrane potential"/>
    <property type="evidence" value="ECO:0007669"/>
    <property type="project" value="TreeGrafter"/>
</dbReference>
<feature type="compositionally biased region" description="Polar residues" evidence="9">
    <location>
        <begin position="19"/>
        <end position="28"/>
    </location>
</feature>
<comment type="caution">
    <text evidence="12">The sequence shown here is derived from an EMBL/GenBank/DDBJ whole genome shotgun (WGS) entry which is preliminary data.</text>
</comment>
<sequence>MSDSPKSIQQKRSFIVEPTQVSADYQSNENHDDKCSGSGSSEWVHLHAEGTPNAHSNSRAVSEENADPRHRVNRPKSPFEDIYESELEYSSCDDESMTSSKYEGERSQKRGQRTCSESMPSSSQENVRPGRAKKGRSKSVSEKVIVEENENDVEGRPEDVGDLNTRQRSPEARHMSIDGKLLYVQNGGNLRKKMAEQVLQREISRNESENSQAAIEKYYERNQFTVTGRNQDTFNKLPLYMRKRNTIQLDAESRKSNVSSPGVAQPATPVPRSHLFKSSLYWLAHNHRKVGFRHLCLTIVLLTYTFGGAFMFYLIESAHEREGTVQIRKVALEETLHAIAVEMTEVVNNPSRTVNVTIMEMYTKKAYTRLLAHESLYQGSTFYKLEDESNYKWTFFSATFFCMNLYTTTGYGIIATDSILGKWLTIVYGFMFVPLTLIIIRDFGQFALVYTTKIYARVQGMIRKMRKKKVDEDDMVKLPLLFCNALMVGYMMCCTVFVYLFDATSGPPGSGITFFHAFYFSFISISTIGLGDIAPNNVTFNPIITLIFFLGMPIMKVVNRVTYVALENGVFGTLTVMENKMDRSFGAKRASVAPTPQPDATSVLGALTGEEEAANEILNNLTIRSIATFMKSDADVYGGAYGRVSLRRGDLYKKEDIRNSRSNKSVRSNRSNQ</sequence>
<keyword evidence="5 8" id="KW-0406">Ion transport</keyword>
<protein>
    <recommendedName>
        <fullName evidence="11">Potassium channel domain-containing protein</fullName>
    </recommendedName>
</protein>
<reference evidence="12 13" key="1">
    <citation type="journal article" date="2017" name="Curr. Biol.">
        <title>Genome architecture and evolution of a unichromosomal asexual nematode.</title>
        <authorList>
            <person name="Fradin H."/>
            <person name="Zegar C."/>
            <person name="Gutwein M."/>
            <person name="Lucas J."/>
            <person name="Kovtun M."/>
            <person name="Corcoran D."/>
            <person name="Baugh L.R."/>
            <person name="Kiontke K."/>
            <person name="Gunsalus K."/>
            <person name="Fitch D.H."/>
            <person name="Piano F."/>
        </authorList>
    </citation>
    <scope>NUCLEOTIDE SEQUENCE [LARGE SCALE GENOMIC DNA]</scope>
    <source>
        <strain evidence="12">PF1309</strain>
    </source>
</reference>
<dbReference type="Proteomes" id="UP000218231">
    <property type="component" value="Unassembled WGS sequence"/>
</dbReference>
<dbReference type="AlphaFoldDB" id="A0A2A2J6E0"/>
<dbReference type="FunFam" id="1.10.287.70:FF:000151">
    <property type="entry name" value="TWiK family of potassium channels"/>
    <property type="match status" value="1"/>
</dbReference>
<evidence type="ECO:0000256" key="9">
    <source>
        <dbReference type="SAM" id="MobiDB-lite"/>
    </source>
</evidence>
<evidence type="ECO:0000256" key="10">
    <source>
        <dbReference type="SAM" id="Phobius"/>
    </source>
</evidence>
<dbReference type="GO" id="GO:0005886">
    <property type="term" value="C:plasma membrane"/>
    <property type="evidence" value="ECO:0007669"/>
    <property type="project" value="TreeGrafter"/>
</dbReference>
<keyword evidence="6 10" id="KW-0472">Membrane</keyword>
<dbReference type="OrthoDB" id="297496at2759"/>
<dbReference type="GO" id="GO:0015271">
    <property type="term" value="F:outward rectifier potassium channel activity"/>
    <property type="evidence" value="ECO:0007669"/>
    <property type="project" value="TreeGrafter"/>
</dbReference>
<evidence type="ECO:0000256" key="2">
    <source>
        <dbReference type="ARBA" id="ARBA00022448"/>
    </source>
</evidence>
<evidence type="ECO:0000256" key="7">
    <source>
        <dbReference type="ARBA" id="ARBA00023303"/>
    </source>
</evidence>
<proteinExistence type="inferred from homology"/>
<dbReference type="PRINTS" id="PR01333">
    <property type="entry name" value="2POREKCHANEL"/>
</dbReference>
<dbReference type="EMBL" id="LIAE01010653">
    <property type="protein sequence ID" value="PAV57195.1"/>
    <property type="molecule type" value="Genomic_DNA"/>
</dbReference>
<feature type="transmembrane region" description="Helical" evidence="10">
    <location>
        <begin position="426"/>
        <end position="455"/>
    </location>
</feature>
<evidence type="ECO:0000256" key="5">
    <source>
        <dbReference type="ARBA" id="ARBA00023065"/>
    </source>
</evidence>
<feature type="region of interest" description="Disordered" evidence="9">
    <location>
        <begin position="1"/>
        <end position="172"/>
    </location>
</feature>
<keyword evidence="4 10" id="KW-1133">Transmembrane helix</keyword>
<comment type="subcellular location">
    <subcellularLocation>
        <location evidence="1">Membrane</location>
        <topology evidence="1">Multi-pass membrane protein</topology>
    </subcellularLocation>
</comment>
<keyword evidence="7 8" id="KW-0407">Ion channel</keyword>
<evidence type="ECO:0000256" key="8">
    <source>
        <dbReference type="RuleBase" id="RU003857"/>
    </source>
</evidence>
<feature type="transmembrane region" description="Helical" evidence="10">
    <location>
        <begin position="393"/>
        <end position="414"/>
    </location>
</feature>